<dbReference type="PIRSF" id="PIRSF001112">
    <property type="entry name" value="Epoxide_hydrolase"/>
    <property type="match status" value="1"/>
</dbReference>
<dbReference type="OrthoDB" id="7130006at2759"/>
<dbReference type="Pfam" id="PF06441">
    <property type="entry name" value="EHN"/>
    <property type="match status" value="1"/>
</dbReference>
<evidence type="ECO:0000259" key="4">
    <source>
        <dbReference type="Pfam" id="PF06441"/>
    </source>
</evidence>
<dbReference type="InterPro" id="IPR010497">
    <property type="entry name" value="Epoxide_hydro_N"/>
</dbReference>
<comment type="caution">
    <text evidence="5">The sequence shown here is derived from an EMBL/GenBank/DDBJ whole genome shotgun (WGS) entry which is preliminary data.</text>
</comment>
<accession>A0A9P7Z4F8</accession>
<evidence type="ECO:0000313" key="5">
    <source>
        <dbReference type="EMBL" id="KAG9245155.1"/>
    </source>
</evidence>
<keyword evidence="2" id="KW-0058">Aromatic hydrocarbons catabolism</keyword>
<dbReference type="PRINTS" id="PR00412">
    <property type="entry name" value="EPOXHYDRLASE"/>
</dbReference>
<reference evidence="5" key="1">
    <citation type="journal article" date="2021" name="IMA Fungus">
        <title>Genomic characterization of three marine fungi, including Emericellopsis atlantica sp. nov. with signatures of a generalist lifestyle and marine biomass degradation.</title>
        <authorList>
            <person name="Hagestad O.C."/>
            <person name="Hou L."/>
            <person name="Andersen J.H."/>
            <person name="Hansen E.H."/>
            <person name="Altermark B."/>
            <person name="Li C."/>
            <person name="Kuhnert E."/>
            <person name="Cox R.J."/>
            <person name="Crous P.W."/>
            <person name="Spatafora J.W."/>
            <person name="Lail K."/>
            <person name="Amirebrahimi M."/>
            <person name="Lipzen A."/>
            <person name="Pangilinan J."/>
            <person name="Andreopoulos W."/>
            <person name="Hayes R.D."/>
            <person name="Ng V."/>
            <person name="Grigoriev I.V."/>
            <person name="Jackson S.A."/>
            <person name="Sutton T.D.S."/>
            <person name="Dobson A.D.W."/>
            <person name="Rama T."/>
        </authorList>
    </citation>
    <scope>NUCLEOTIDE SEQUENCE</scope>
    <source>
        <strain evidence="5">TRa3180A</strain>
    </source>
</reference>
<protein>
    <submittedName>
        <fullName evidence="5">Alpha/Beta hydrolase protein</fullName>
    </submittedName>
</protein>
<dbReference type="InterPro" id="IPR000639">
    <property type="entry name" value="Epox_hydrolase-like"/>
</dbReference>
<dbReference type="InterPro" id="IPR016292">
    <property type="entry name" value="Epoxide_hydrolase"/>
</dbReference>
<dbReference type="GO" id="GO:0004301">
    <property type="term" value="F:epoxide hydrolase activity"/>
    <property type="evidence" value="ECO:0007669"/>
    <property type="project" value="TreeGrafter"/>
</dbReference>
<feature type="domain" description="Epoxide hydrolase N-terminal" evidence="4">
    <location>
        <begin position="7"/>
        <end position="123"/>
    </location>
</feature>
<proteinExistence type="inferred from homology"/>
<sequence>MDSTTPTSFKIAVSDDLLSFITQRVHSARIPQALSLPPSKEWSYGIPPPTIHSLQEYCSTTYNWRSVEAHLNATLKQYTLPISVSNSGKSETLCIHFVHHRSSVSGAIPLLFQHRWPGSFLEVQNIIGILTKGKYGQAYHVVAPSLPGFAFSDCPDGDFSIRQMAEVGHKLMLALGCGKYIAQSGDWGSMIVRAMGLDYSKHCIAVHANMCSASPPIWQGRSSWLGKIIWWTKEETGYQEIQGTRPMTLSYALVNSAAVMLAWLKDEMEPLVDHTDFKWGDEEVITWAMMYIIPGTSGHANI</sequence>
<evidence type="ECO:0000313" key="6">
    <source>
        <dbReference type="Proteomes" id="UP000887226"/>
    </source>
</evidence>
<dbReference type="SUPFAM" id="SSF53474">
    <property type="entry name" value="alpha/beta-Hydrolases"/>
    <property type="match status" value="1"/>
</dbReference>
<evidence type="ECO:0000256" key="3">
    <source>
        <dbReference type="ARBA" id="ARBA00022801"/>
    </source>
</evidence>
<dbReference type="GO" id="GO:0097176">
    <property type="term" value="P:epoxide metabolic process"/>
    <property type="evidence" value="ECO:0007669"/>
    <property type="project" value="TreeGrafter"/>
</dbReference>
<name>A0A9P7Z4F8_9HELO</name>
<gene>
    <name evidence="5" type="ORF">BJ878DRAFT_548787</name>
</gene>
<dbReference type="InterPro" id="IPR029058">
    <property type="entry name" value="AB_hydrolase_fold"/>
</dbReference>
<evidence type="ECO:0000256" key="2">
    <source>
        <dbReference type="ARBA" id="ARBA00022797"/>
    </source>
</evidence>
<dbReference type="Gene3D" id="3.40.50.1820">
    <property type="entry name" value="alpha/beta hydrolase"/>
    <property type="match status" value="1"/>
</dbReference>
<comment type="similarity">
    <text evidence="1">Belongs to the peptidase S33 family.</text>
</comment>
<dbReference type="EMBL" id="MU253862">
    <property type="protein sequence ID" value="KAG9245155.1"/>
    <property type="molecule type" value="Genomic_DNA"/>
</dbReference>
<dbReference type="PANTHER" id="PTHR21661:SF35">
    <property type="entry name" value="EPOXIDE HYDROLASE"/>
    <property type="match status" value="1"/>
</dbReference>
<organism evidence="5 6">
    <name type="scientific">Calycina marina</name>
    <dbReference type="NCBI Taxonomy" id="1763456"/>
    <lineage>
        <taxon>Eukaryota</taxon>
        <taxon>Fungi</taxon>
        <taxon>Dikarya</taxon>
        <taxon>Ascomycota</taxon>
        <taxon>Pezizomycotina</taxon>
        <taxon>Leotiomycetes</taxon>
        <taxon>Helotiales</taxon>
        <taxon>Pezizellaceae</taxon>
        <taxon>Calycina</taxon>
    </lineage>
</organism>
<dbReference type="Proteomes" id="UP000887226">
    <property type="component" value="Unassembled WGS sequence"/>
</dbReference>
<dbReference type="PANTHER" id="PTHR21661">
    <property type="entry name" value="EPOXIDE HYDROLASE 1-RELATED"/>
    <property type="match status" value="1"/>
</dbReference>
<evidence type="ECO:0000256" key="1">
    <source>
        <dbReference type="ARBA" id="ARBA00010088"/>
    </source>
</evidence>
<dbReference type="AlphaFoldDB" id="A0A9P7Z4F8"/>
<keyword evidence="6" id="KW-1185">Reference proteome</keyword>
<keyword evidence="3 5" id="KW-0378">Hydrolase</keyword>